<name>A0A9X2AC09_9BACL</name>
<proteinExistence type="predicted"/>
<dbReference type="PANTHER" id="PTHR33993">
    <property type="entry name" value="GLYOXALASE-RELATED"/>
    <property type="match status" value="1"/>
</dbReference>
<protein>
    <recommendedName>
        <fullName evidence="1">VOC domain-containing protein</fullName>
    </recommendedName>
</protein>
<evidence type="ECO:0000313" key="3">
    <source>
        <dbReference type="Proteomes" id="UP001139263"/>
    </source>
</evidence>
<organism evidence="2 3">
    <name type="scientific">Sulfoacidibacillus ferrooxidans</name>
    <dbReference type="NCBI Taxonomy" id="2005001"/>
    <lineage>
        <taxon>Bacteria</taxon>
        <taxon>Bacillati</taxon>
        <taxon>Bacillota</taxon>
        <taxon>Bacilli</taxon>
        <taxon>Bacillales</taxon>
        <taxon>Alicyclobacillaceae</taxon>
        <taxon>Sulfoacidibacillus</taxon>
    </lineage>
</organism>
<dbReference type="Pfam" id="PF00903">
    <property type="entry name" value="Glyoxalase"/>
    <property type="match status" value="1"/>
</dbReference>
<feature type="domain" description="VOC" evidence="1">
    <location>
        <begin position="6"/>
        <end position="120"/>
    </location>
</feature>
<dbReference type="InterPro" id="IPR029068">
    <property type="entry name" value="Glyas_Bleomycin-R_OHBP_Dase"/>
</dbReference>
<dbReference type="Gene3D" id="3.10.180.10">
    <property type="entry name" value="2,3-Dihydroxybiphenyl 1,2-Dioxygenase, domain 1"/>
    <property type="match status" value="1"/>
</dbReference>
<dbReference type="PANTHER" id="PTHR33993:SF2">
    <property type="entry name" value="VOC DOMAIN-CONTAINING PROTEIN"/>
    <property type="match status" value="1"/>
</dbReference>
<accession>A0A9X2AC09</accession>
<dbReference type="EMBL" id="JALBUF010000005">
    <property type="protein sequence ID" value="MCI0183683.1"/>
    <property type="molecule type" value="Genomic_DNA"/>
</dbReference>
<keyword evidence="3" id="KW-1185">Reference proteome</keyword>
<dbReference type="AlphaFoldDB" id="A0A9X2AC09"/>
<evidence type="ECO:0000313" key="2">
    <source>
        <dbReference type="EMBL" id="MCI0183683.1"/>
    </source>
</evidence>
<dbReference type="PROSITE" id="PS51819">
    <property type="entry name" value="VOC"/>
    <property type="match status" value="1"/>
</dbReference>
<dbReference type="InterPro" id="IPR037523">
    <property type="entry name" value="VOC_core"/>
</dbReference>
<comment type="caution">
    <text evidence="2">The sequence shown here is derived from an EMBL/GenBank/DDBJ whole genome shotgun (WGS) entry which is preliminary data.</text>
</comment>
<dbReference type="Proteomes" id="UP001139263">
    <property type="component" value="Unassembled WGS sequence"/>
</dbReference>
<dbReference type="InterPro" id="IPR052164">
    <property type="entry name" value="Anthracycline_SecMetBiosynth"/>
</dbReference>
<dbReference type="SUPFAM" id="SSF54593">
    <property type="entry name" value="Glyoxalase/Bleomycin resistance protein/Dihydroxybiphenyl dioxygenase"/>
    <property type="match status" value="1"/>
</dbReference>
<dbReference type="InterPro" id="IPR004360">
    <property type="entry name" value="Glyas_Fos-R_dOase_dom"/>
</dbReference>
<evidence type="ECO:0000259" key="1">
    <source>
        <dbReference type="PROSITE" id="PS51819"/>
    </source>
</evidence>
<sequence length="124" mass="13942">MGNIRNVGQMSVTVRDLSRAITFYRDVLELEYIWETNGMAFFQCGEVRLMLAVPENSEFEHPSSVVYYKVDDINGAYHDLVSRGVVFKGPPHEIGKLGDHTIIMAFFSDSEGNVVAVQSEIPIK</sequence>
<reference evidence="2" key="1">
    <citation type="submission" date="2022-03" db="EMBL/GenBank/DDBJ databases">
        <title>Draft Genome Sequence of Firmicute Strain S0AB, a Heterotrophic Iron/Sulfur-Oxidizing Extreme Acidophile.</title>
        <authorList>
            <person name="Vergara E."/>
            <person name="Pakostova E."/>
            <person name="Johnson D.B."/>
            <person name="Holmes D.S."/>
        </authorList>
    </citation>
    <scope>NUCLEOTIDE SEQUENCE</scope>
    <source>
        <strain evidence="2">S0AB</strain>
    </source>
</reference>
<gene>
    <name evidence="2" type="ORF">MM817_01974</name>
</gene>
<dbReference type="RefSeq" id="WP_241714254.1">
    <property type="nucleotide sequence ID" value="NZ_JALBUF010000005.1"/>
</dbReference>